<dbReference type="STRING" id="1810919.A0A3D8R3Z6"/>
<dbReference type="CDD" id="cd12148">
    <property type="entry name" value="fungal_TF_MHR"/>
    <property type="match status" value="1"/>
</dbReference>
<reference evidence="6 7" key="1">
    <citation type="journal article" date="2018" name="IMA Fungus">
        <title>IMA Genome-F 9: Draft genome sequence of Annulohypoxylon stygium, Aspergillus mulundensis, Berkeleyomyces basicola (syn. Thielaviopsis basicola), Ceratocystis smalleyi, two Cercospora beticola strains, Coleophoma cylindrospora, Fusarium fracticaudum, Phialophora cf. hyalina, and Morchella septimelata.</title>
        <authorList>
            <person name="Wingfield B.D."/>
            <person name="Bills G.F."/>
            <person name="Dong Y."/>
            <person name="Huang W."/>
            <person name="Nel W.J."/>
            <person name="Swalarsk-Parry B.S."/>
            <person name="Vaghefi N."/>
            <person name="Wilken P.M."/>
            <person name="An Z."/>
            <person name="de Beer Z.W."/>
            <person name="De Vos L."/>
            <person name="Chen L."/>
            <person name="Duong T.A."/>
            <person name="Gao Y."/>
            <person name="Hammerbacher A."/>
            <person name="Kikkert J.R."/>
            <person name="Li Y."/>
            <person name="Li H."/>
            <person name="Li K."/>
            <person name="Li Q."/>
            <person name="Liu X."/>
            <person name="Ma X."/>
            <person name="Naidoo K."/>
            <person name="Pethybridge S.J."/>
            <person name="Sun J."/>
            <person name="Steenkamp E.T."/>
            <person name="van der Nest M.A."/>
            <person name="van Wyk S."/>
            <person name="Wingfield M.J."/>
            <person name="Xiong C."/>
            <person name="Yue Q."/>
            <person name="Zhang X."/>
        </authorList>
    </citation>
    <scope>NUCLEOTIDE SEQUENCE [LARGE SCALE GENOMIC DNA]</scope>
    <source>
        <strain evidence="6 7">DSM 5745</strain>
    </source>
</reference>
<evidence type="ECO:0008006" key="8">
    <source>
        <dbReference type="Google" id="ProtNLM"/>
    </source>
</evidence>
<comment type="subcellular location">
    <subcellularLocation>
        <location evidence="1">Nucleus</location>
    </subcellularLocation>
</comment>
<evidence type="ECO:0000313" key="6">
    <source>
        <dbReference type="EMBL" id="RDW68706.1"/>
    </source>
</evidence>
<dbReference type="PANTHER" id="PTHR46910">
    <property type="entry name" value="TRANSCRIPTION FACTOR PDR1"/>
    <property type="match status" value="1"/>
</dbReference>
<dbReference type="OrthoDB" id="39175at2759"/>
<evidence type="ECO:0000256" key="5">
    <source>
        <dbReference type="SAM" id="MobiDB-lite"/>
    </source>
</evidence>
<proteinExistence type="predicted"/>
<evidence type="ECO:0000313" key="7">
    <source>
        <dbReference type="Proteomes" id="UP000256690"/>
    </source>
</evidence>
<evidence type="ECO:0000256" key="4">
    <source>
        <dbReference type="ARBA" id="ARBA00023242"/>
    </source>
</evidence>
<dbReference type="GO" id="GO:0005634">
    <property type="term" value="C:nucleus"/>
    <property type="evidence" value="ECO:0007669"/>
    <property type="project" value="UniProtKB-SubCell"/>
</dbReference>
<sequence>MDGVRQNADIHRLDHRLEALEARLKAAATANANEPPPKHNNPTESPQVNLESETANDGLLYRMVSGAKDSIESLTTRSSEPSSPWAQSTVSSAITRLDTALVQLAAPFPRPGNHVANEPKVNLPRHEAKQCIDIFLDFILPHATVFVSFNSIVDPEFLRALPHIIDSPYADVKPVMRVIYHCAIYLGQSLAADDQHRKASKTYYTCLQSVPKWLESAEGTKLDILAAALTTWLAINNFDYHLAWQFHREACRFGDLLDIHSVDFSPLGTPQEEADKEVKRRLHWYLVEIDFLFRLWYDKPRALRCDPTQVRLPAEISPATKQPKPHDCILFIVWTRALYIIADYFKARETLTEEALISNVDDYCNQLTELVDDWDMLSVARSPKVNMVQSWLYAESTIAFHSMIIYMRRKASATVLSTHPQAIRSARAIISILDEWSQRNIAPGGEPQSSYILLITFYPFCAFFTLYYHILSSDDPKEREEDISSLEKVIKLMTQASNIRPDFVPIASAMGALNDVSRAVHSGEEPPQGLAVVGAVRPRQSMEPNLLASGAREIAMQAPSQRPQEIPTGSAPAFPPFESLQNLSMDLPLQTADQLNDAFGVPFQLGSQVAIERDPASSARPGTARMVSQPVDFVRAIETELIWRDWHESWWSIPDTSQADQAGNMG</sequence>
<feature type="region of interest" description="Disordered" evidence="5">
    <location>
        <begin position="29"/>
        <end position="49"/>
    </location>
</feature>
<dbReference type="Proteomes" id="UP000256690">
    <property type="component" value="Unassembled WGS sequence"/>
</dbReference>
<comment type="caution">
    <text evidence="6">The sequence shown here is derived from an EMBL/GenBank/DDBJ whole genome shotgun (WGS) entry which is preliminary data.</text>
</comment>
<dbReference type="GO" id="GO:0046872">
    <property type="term" value="F:metal ion binding"/>
    <property type="evidence" value="ECO:0007669"/>
    <property type="project" value="UniProtKB-KW"/>
</dbReference>
<keyword evidence="4" id="KW-0539">Nucleus</keyword>
<dbReference type="RefSeq" id="XP_026600495.1">
    <property type="nucleotide sequence ID" value="XM_026750482.1"/>
</dbReference>
<dbReference type="GeneID" id="38118836"/>
<name>A0A3D8R3Z6_9EURO</name>
<accession>A0A3D8R3Z6</accession>
<feature type="compositionally biased region" description="Polar residues" evidence="5">
    <location>
        <begin position="40"/>
        <end position="49"/>
    </location>
</feature>
<protein>
    <recommendedName>
        <fullName evidence="8">Transcription factor domain-containing protein</fullName>
    </recommendedName>
</protein>
<keyword evidence="7" id="KW-1185">Reference proteome</keyword>
<dbReference type="GO" id="GO:0003700">
    <property type="term" value="F:DNA-binding transcription factor activity"/>
    <property type="evidence" value="ECO:0007669"/>
    <property type="project" value="InterPro"/>
</dbReference>
<keyword evidence="3" id="KW-0238">DNA-binding</keyword>
<dbReference type="AlphaFoldDB" id="A0A3D8R3Z6"/>
<keyword evidence="2" id="KW-0479">Metal-binding</keyword>
<dbReference type="EMBL" id="PVWQ01000011">
    <property type="protein sequence ID" value="RDW68706.1"/>
    <property type="molecule type" value="Genomic_DNA"/>
</dbReference>
<dbReference type="InterPro" id="IPR050987">
    <property type="entry name" value="AtrR-like"/>
</dbReference>
<dbReference type="PANTHER" id="PTHR46910:SF3">
    <property type="entry name" value="HALOTOLERANCE PROTEIN 9-RELATED"/>
    <property type="match status" value="1"/>
</dbReference>
<evidence type="ECO:0000256" key="3">
    <source>
        <dbReference type="ARBA" id="ARBA00023125"/>
    </source>
</evidence>
<gene>
    <name evidence="6" type="ORF">DSM5745_08466</name>
</gene>
<organism evidence="6 7">
    <name type="scientific">Aspergillus mulundensis</name>
    <dbReference type="NCBI Taxonomy" id="1810919"/>
    <lineage>
        <taxon>Eukaryota</taxon>
        <taxon>Fungi</taxon>
        <taxon>Dikarya</taxon>
        <taxon>Ascomycota</taxon>
        <taxon>Pezizomycotina</taxon>
        <taxon>Eurotiomycetes</taxon>
        <taxon>Eurotiomycetidae</taxon>
        <taxon>Eurotiales</taxon>
        <taxon>Aspergillaceae</taxon>
        <taxon>Aspergillus</taxon>
        <taxon>Aspergillus subgen. Nidulantes</taxon>
    </lineage>
</organism>
<evidence type="ECO:0000256" key="1">
    <source>
        <dbReference type="ARBA" id="ARBA00004123"/>
    </source>
</evidence>
<evidence type="ECO:0000256" key="2">
    <source>
        <dbReference type="ARBA" id="ARBA00022723"/>
    </source>
</evidence>
<dbReference type="GO" id="GO:0003677">
    <property type="term" value="F:DNA binding"/>
    <property type="evidence" value="ECO:0007669"/>
    <property type="project" value="UniProtKB-KW"/>
</dbReference>